<accession>A0A5S4VPE5</accession>
<keyword evidence="1" id="KW-0547">Nucleotide-binding</keyword>
<dbReference type="InterPro" id="IPR003959">
    <property type="entry name" value="ATPase_AAA_core"/>
</dbReference>
<dbReference type="GO" id="GO:0051603">
    <property type="term" value="P:proteolysis involved in protein catabolic process"/>
    <property type="evidence" value="ECO:0007669"/>
    <property type="project" value="TreeGrafter"/>
</dbReference>
<dbReference type="EMBL" id="VSTF01000005">
    <property type="protein sequence ID" value="TYL60491.1"/>
    <property type="molecule type" value="Genomic_DNA"/>
</dbReference>
<dbReference type="SMART" id="SM00382">
    <property type="entry name" value="AAA"/>
    <property type="match status" value="1"/>
</dbReference>
<dbReference type="InterPro" id="IPR019489">
    <property type="entry name" value="Clp_ATPase_C"/>
</dbReference>
<evidence type="ECO:0000259" key="4">
    <source>
        <dbReference type="SMART" id="SM00382"/>
    </source>
</evidence>
<dbReference type="PANTHER" id="PTHR48102:SF7">
    <property type="entry name" value="ATP-DEPENDENT CLP PROTEASE ATP-BINDING SUBUNIT CLPX-LIKE, MITOCHONDRIAL"/>
    <property type="match status" value="1"/>
</dbReference>
<dbReference type="Gene3D" id="3.40.50.300">
    <property type="entry name" value="P-loop containing nucleotide triphosphate hydrolases"/>
    <property type="match status" value="1"/>
</dbReference>
<keyword evidence="3" id="KW-0143">Chaperone</keyword>
<dbReference type="GO" id="GO:0016887">
    <property type="term" value="F:ATP hydrolysis activity"/>
    <property type="evidence" value="ECO:0007669"/>
    <property type="project" value="InterPro"/>
</dbReference>
<protein>
    <submittedName>
        <fullName evidence="6">AAA domain-containing protein</fullName>
    </submittedName>
</protein>
<dbReference type="Gene3D" id="1.10.8.60">
    <property type="match status" value="1"/>
</dbReference>
<dbReference type="GO" id="GO:0005524">
    <property type="term" value="F:ATP binding"/>
    <property type="evidence" value="ECO:0007669"/>
    <property type="project" value="UniProtKB-KW"/>
</dbReference>
<feature type="domain" description="Clp ATPase C-terminal" evidence="5">
    <location>
        <begin position="247"/>
        <end position="337"/>
    </location>
</feature>
<feature type="domain" description="AAA+ ATPase" evidence="4">
    <location>
        <begin position="53"/>
        <end position="206"/>
    </location>
</feature>
<dbReference type="InterPro" id="IPR027417">
    <property type="entry name" value="P-loop_NTPase"/>
</dbReference>
<gene>
    <name evidence="6" type="ORF">FYL31_07040</name>
</gene>
<dbReference type="RefSeq" id="WP_148872269.1">
    <property type="nucleotide sequence ID" value="NZ_VSTF01000005.1"/>
</dbReference>
<reference evidence="6 7" key="2">
    <citation type="submission" date="2019-09" db="EMBL/GenBank/DDBJ databases">
        <title>Strain-level analysis of Eubacterium rectale using genomes from metagenomes.</title>
        <authorList>
            <person name="Karcher N."/>
            <person name="Segata N."/>
        </authorList>
    </citation>
    <scope>NUCLEOTIDE SEQUENCE [LARGE SCALE GENOMIC DNA]</scope>
    <source>
        <strain evidence="6 7">T3WBe13</strain>
    </source>
</reference>
<dbReference type="Pfam" id="PF10431">
    <property type="entry name" value="ClpB_D2-small"/>
    <property type="match status" value="1"/>
</dbReference>
<proteinExistence type="predicted"/>
<dbReference type="SUPFAM" id="SSF52540">
    <property type="entry name" value="P-loop containing nucleoside triphosphate hydrolases"/>
    <property type="match status" value="1"/>
</dbReference>
<dbReference type="Pfam" id="PF07724">
    <property type="entry name" value="AAA_2"/>
    <property type="match status" value="1"/>
</dbReference>
<dbReference type="AlphaFoldDB" id="A0A5S4VPE5"/>
<evidence type="ECO:0000256" key="1">
    <source>
        <dbReference type="ARBA" id="ARBA00022741"/>
    </source>
</evidence>
<dbReference type="Proteomes" id="UP000324327">
    <property type="component" value="Unassembled WGS sequence"/>
</dbReference>
<evidence type="ECO:0000259" key="5">
    <source>
        <dbReference type="SMART" id="SM01086"/>
    </source>
</evidence>
<dbReference type="InterPro" id="IPR050052">
    <property type="entry name" value="ATP-dep_Clp_protease_ClpX"/>
</dbReference>
<evidence type="ECO:0000313" key="7">
    <source>
        <dbReference type="Proteomes" id="UP000324327"/>
    </source>
</evidence>
<reference evidence="6 7" key="1">
    <citation type="submission" date="2019-08" db="EMBL/GenBank/DDBJ databases">
        <authorList>
            <person name="Duncan S."/>
            <person name="Walker A."/>
        </authorList>
    </citation>
    <scope>NUCLEOTIDE SEQUENCE [LARGE SCALE GENOMIC DNA]</scope>
    <source>
        <strain evidence="6 7">T3WBe13</strain>
    </source>
</reference>
<keyword evidence="2" id="KW-0067">ATP-binding</keyword>
<evidence type="ECO:0000256" key="2">
    <source>
        <dbReference type="ARBA" id="ARBA00022840"/>
    </source>
</evidence>
<evidence type="ECO:0000256" key="3">
    <source>
        <dbReference type="ARBA" id="ARBA00023186"/>
    </source>
</evidence>
<dbReference type="SMART" id="SM01086">
    <property type="entry name" value="ClpB_D2-small"/>
    <property type="match status" value="1"/>
</dbReference>
<sequence length="516" mass="58456">MDNTQLTPATLEQELKKKIIGQDAYLHDLSTCIWMHNERRQHFFRTGKLISRPKYNLLVLGKSGMGKTSAIKAAADILGMTMVVEDASELRGAGWKGKQVSDIVFDIAKATLKRDKTLDEADEFAIVVLDEIDKVFEPRSKDRTFSPVANLLKFIEGTEISYGDGDKRITLSTDNILFIAIGAFDGLDEIIKERMAPKRLGFFTEEGSSDLPDKDILKNVTTEDLHTYGVSEQLLGRFPIITVMNELTAADYENILLKSEISPVSELNNLLQKEEGVGISMTPDAAAHMAERITERGIGARGLQSELVKVLKEPLYHLPDKKDVCEYRVDYRDEIVVDEIVGNRIRTQPRTPAERMVMDQSDRENLGMVSIDYVKEDDISIHLFVDEMFEPFATKSFMGKCGPGLNDCYDYLTIKYAQIFTAAAVIHLFLENKRNKKHKDMCALLSVIRKMPVSATQQTAHPFEKVKNRLLVKLDDCDSDRIKEIRKISWNVARSYGLLLYELDYEQCDFDDGIIT</sequence>
<dbReference type="InterPro" id="IPR003593">
    <property type="entry name" value="AAA+_ATPase"/>
</dbReference>
<dbReference type="PANTHER" id="PTHR48102">
    <property type="entry name" value="ATP-DEPENDENT CLP PROTEASE ATP-BINDING SUBUNIT CLPX-LIKE, MITOCHONDRIAL-RELATED"/>
    <property type="match status" value="1"/>
</dbReference>
<organism evidence="6 7">
    <name type="scientific">Agathobacter rectalis</name>
    <dbReference type="NCBI Taxonomy" id="39491"/>
    <lineage>
        <taxon>Bacteria</taxon>
        <taxon>Bacillati</taxon>
        <taxon>Bacillota</taxon>
        <taxon>Clostridia</taxon>
        <taxon>Lachnospirales</taxon>
        <taxon>Lachnospiraceae</taxon>
        <taxon>Agathobacter</taxon>
    </lineage>
</organism>
<comment type="caution">
    <text evidence="6">The sequence shown here is derived from an EMBL/GenBank/DDBJ whole genome shotgun (WGS) entry which is preliminary data.</text>
</comment>
<evidence type="ECO:0000313" key="6">
    <source>
        <dbReference type="EMBL" id="TYL60491.1"/>
    </source>
</evidence>
<name>A0A5S4VPE5_9FIRM</name>